<evidence type="ECO:0000256" key="2">
    <source>
        <dbReference type="ARBA" id="ARBA00023002"/>
    </source>
</evidence>
<dbReference type="PANTHER" id="PTHR42789">
    <property type="entry name" value="D-ISOMER SPECIFIC 2-HYDROXYACID DEHYDROGENASE FAMILY PROTEIN (AFU_ORTHOLOGUE AFUA_6G10090)"/>
    <property type="match status" value="1"/>
</dbReference>
<keyword evidence="3" id="KW-0520">NAD</keyword>
<keyword evidence="2 4" id="KW-0560">Oxidoreductase</keyword>
<dbReference type="Pfam" id="PF00389">
    <property type="entry name" value="2-Hacid_dh"/>
    <property type="match status" value="1"/>
</dbReference>
<dbReference type="OrthoDB" id="9805416at2"/>
<dbReference type="CDD" id="cd12169">
    <property type="entry name" value="PGDH_like_1"/>
    <property type="match status" value="1"/>
</dbReference>
<gene>
    <name evidence="7" type="ORF">CR159_13325</name>
</gene>
<evidence type="ECO:0000313" key="7">
    <source>
        <dbReference type="EMBL" id="PLC49287.1"/>
    </source>
</evidence>
<dbReference type="InterPro" id="IPR006140">
    <property type="entry name" value="D-isomer_DH_NAD-bd"/>
</dbReference>
<dbReference type="Gene3D" id="3.40.50.720">
    <property type="entry name" value="NAD(P)-binding Rossmann-like Domain"/>
    <property type="match status" value="2"/>
</dbReference>
<dbReference type="SUPFAM" id="SSF52283">
    <property type="entry name" value="Formate/glycerate dehydrogenase catalytic domain-like"/>
    <property type="match status" value="1"/>
</dbReference>
<dbReference type="Pfam" id="PF02826">
    <property type="entry name" value="2-Hacid_dh_C"/>
    <property type="match status" value="1"/>
</dbReference>
<evidence type="ECO:0000256" key="3">
    <source>
        <dbReference type="ARBA" id="ARBA00023027"/>
    </source>
</evidence>
<organism evidence="7 8">
    <name type="scientific">Pollutimonas subterranea</name>
    <dbReference type="NCBI Taxonomy" id="2045210"/>
    <lineage>
        <taxon>Bacteria</taxon>
        <taxon>Pseudomonadati</taxon>
        <taxon>Pseudomonadota</taxon>
        <taxon>Betaproteobacteria</taxon>
        <taxon>Burkholderiales</taxon>
        <taxon>Alcaligenaceae</taxon>
        <taxon>Pollutimonas</taxon>
    </lineage>
</organism>
<dbReference type="InterPro" id="IPR006139">
    <property type="entry name" value="D-isomer_2_OHA_DH_cat_dom"/>
</dbReference>
<name>A0A2N4U2Q5_9BURK</name>
<comment type="similarity">
    <text evidence="1 4">Belongs to the D-isomer specific 2-hydroxyacid dehydrogenase family.</text>
</comment>
<proteinExistence type="inferred from homology"/>
<dbReference type="RefSeq" id="WP_102074456.1">
    <property type="nucleotide sequence ID" value="NZ_PDNW01000011.1"/>
</dbReference>
<dbReference type="EMBL" id="PDNW01000011">
    <property type="protein sequence ID" value="PLC49287.1"/>
    <property type="molecule type" value="Genomic_DNA"/>
</dbReference>
<dbReference type="GO" id="GO:0051287">
    <property type="term" value="F:NAD binding"/>
    <property type="evidence" value="ECO:0007669"/>
    <property type="project" value="InterPro"/>
</dbReference>
<reference evidence="7 8" key="1">
    <citation type="submission" date="2017-10" db="EMBL/GenBank/DDBJ databases">
        <title>Two draft genome sequences of Pusillimonas sp. strains isolated from a nitrate- and radionuclide-contaminated groundwater in Russia.</title>
        <authorList>
            <person name="Grouzdev D.S."/>
            <person name="Tourova T.P."/>
            <person name="Goeva M.A."/>
            <person name="Babich T.L."/>
            <person name="Sokolova D.S."/>
            <person name="Abdullin R."/>
            <person name="Poltaraus A.B."/>
            <person name="Toshchakov S.V."/>
            <person name="Nazina T.N."/>
        </authorList>
    </citation>
    <scope>NUCLEOTIDE SEQUENCE [LARGE SCALE GENOMIC DNA]</scope>
    <source>
        <strain evidence="7 8">JR1/69-3-13</strain>
    </source>
</reference>
<dbReference type="InterPro" id="IPR036291">
    <property type="entry name" value="NAD(P)-bd_dom_sf"/>
</dbReference>
<evidence type="ECO:0000259" key="6">
    <source>
        <dbReference type="Pfam" id="PF02826"/>
    </source>
</evidence>
<dbReference type="Proteomes" id="UP000234190">
    <property type="component" value="Unassembled WGS sequence"/>
</dbReference>
<evidence type="ECO:0000313" key="8">
    <source>
        <dbReference type="Proteomes" id="UP000234190"/>
    </source>
</evidence>
<accession>A0A2N4U2Q5</accession>
<evidence type="ECO:0000256" key="1">
    <source>
        <dbReference type="ARBA" id="ARBA00005854"/>
    </source>
</evidence>
<feature type="domain" description="D-isomer specific 2-hydroxyacid dehydrogenase NAD-binding" evidence="6">
    <location>
        <begin position="116"/>
        <end position="290"/>
    </location>
</feature>
<comment type="caution">
    <text evidence="7">The sequence shown here is derived from an EMBL/GenBank/DDBJ whole genome shotgun (WGS) entry which is preliminary data.</text>
</comment>
<dbReference type="SUPFAM" id="SSF51735">
    <property type="entry name" value="NAD(P)-binding Rossmann-fold domains"/>
    <property type="match status" value="1"/>
</dbReference>
<feature type="domain" description="D-isomer specific 2-hydroxyacid dehydrogenase catalytic" evidence="5">
    <location>
        <begin position="29"/>
        <end position="317"/>
    </location>
</feature>
<dbReference type="AlphaFoldDB" id="A0A2N4U2Q5"/>
<protein>
    <submittedName>
        <fullName evidence="7">3-phosphoglycerate dehydrogenase</fullName>
    </submittedName>
</protein>
<evidence type="ECO:0000256" key="4">
    <source>
        <dbReference type="RuleBase" id="RU003719"/>
    </source>
</evidence>
<sequence length="328" mass="35513">MRIVIPDDYQDCVRHLDCFGKLGAAAGAEHDVTIFNDSVTDIDALAARFAGAQALVLIRERTSITAPLLDRLPDLKMISQTAKVSGHIDLAACTARGIAVAEGFGDPTSTAELTWAMIMASRRHLVTEVNRLNNGQWQGCLGQQLRGQTMGVWGYGRIGKLVAGYARAFGMKVWIWGRSGSMARAQADGFDIAPTRERFFSDSDVISVHLRLNGETTGIVQEDDLAAMKKTALFVNTSRAELVAPGALAAALDAGRPGFAAVDVYEEEPVLGARHPLLNRDNVLCTPHIGYVERDNYELYLGTAFDNLLAYAAGRPVNLANPEVLEKI</sequence>
<dbReference type="InterPro" id="IPR050857">
    <property type="entry name" value="D-2-hydroxyacid_DH"/>
</dbReference>
<dbReference type="GO" id="GO:0016616">
    <property type="term" value="F:oxidoreductase activity, acting on the CH-OH group of donors, NAD or NADP as acceptor"/>
    <property type="evidence" value="ECO:0007669"/>
    <property type="project" value="InterPro"/>
</dbReference>
<evidence type="ECO:0000259" key="5">
    <source>
        <dbReference type="Pfam" id="PF00389"/>
    </source>
</evidence>
<keyword evidence="8" id="KW-1185">Reference proteome</keyword>
<dbReference type="PANTHER" id="PTHR42789:SF1">
    <property type="entry name" value="D-ISOMER SPECIFIC 2-HYDROXYACID DEHYDROGENASE FAMILY PROTEIN (AFU_ORTHOLOGUE AFUA_6G10090)"/>
    <property type="match status" value="1"/>
</dbReference>